<evidence type="ECO:0000313" key="2">
    <source>
        <dbReference type="EMBL" id="EGS22389.1"/>
    </source>
</evidence>
<organism evidence="3">
    <name type="scientific">Chaetomium thermophilum (strain DSM 1495 / CBS 144.50 / IMI 039719)</name>
    <name type="common">Thermochaetoides thermophila</name>
    <dbReference type="NCBI Taxonomy" id="759272"/>
    <lineage>
        <taxon>Eukaryota</taxon>
        <taxon>Fungi</taxon>
        <taxon>Dikarya</taxon>
        <taxon>Ascomycota</taxon>
        <taxon>Pezizomycotina</taxon>
        <taxon>Sordariomycetes</taxon>
        <taxon>Sordariomycetidae</taxon>
        <taxon>Sordariales</taxon>
        <taxon>Chaetomiaceae</taxon>
        <taxon>Thermochaetoides</taxon>
    </lineage>
</organism>
<dbReference type="Proteomes" id="UP000008066">
    <property type="component" value="Unassembled WGS sequence"/>
</dbReference>
<evidence type="ECO:0000313" key="3">
    <source>
        <dbReference type="Proteomes" id="UP000008066"/>
    </source>
</evidence>
<dbReference type="STRING" id="759272.G0S306"/>
<proteinExistence type="predicted"/>
<sequence>MRWFTFVSSLLAATGAYAAKGTIWATPHESYSSSVGVLGCKVDTNRIAYWPNSVDCNNICVKLKYEGRELTLLRIDQSEGAHDISYSAWNYLYTGYWATEKPAVGGPLPMEYEDVDPSQCADIIKTKDHKLPLSASNSMNFLASCLATDTWVGKNYQLYNILDPICSWGHNEKCNLDWPNNNQASCPHQLGTPAVLTDTPVYNVQYMTGKLVLASSGQVVDGTGAQPADSAASTVTPTLPLPSLTSLPTPLTVVVSHLKQNMGGRSSQGNKVAMMTMGFFSYWLLYGLW</sequence>
<keyword evidence="1" id="KW-0732">Signal</keyword>
<keyword evidence="3" id="KW-1185">Reference proteome</keyword>
<dbReference type="AlphaFoldDB" id="G0S306"/>
<dbReference type="HOGENOM" id="CLU_083928_0_0_1"/>
<evidence type="ECO:0008006" key="4">
    <source>
        <dbReference type="Google" id="ProtNLM"/>
    </source>
</evidence>
<name>G0S306_CHATD</name>
<feature type="chain" id="PRO_5003409253" description="Cerato-platanin" evidence="1">
    <location>
        <begin position="19"/>
        <end position="289"/>
    </location>
</feature>
<dbReference type="RefSeq" id="XP_006692408.1">
    <property type="nucleotide sequence ID" value="XM_006692345.1"/>
</dbReference>
<dbReference type="PANTHER" id="PTHR38850:SF2">
    <property type="entry name" value="CERATO-PLATANIN"/>
    <property type="match status" value="1"/>
</dbReference>
<evidence type="ECO:0000256" key="1">
    <source>
        <dbReference type="SAM" id="SignalP"/>
    </source>
</evidence>
<dbReference type="OMA" id="DQSQGAH"/>
<dbReference type="KEGG" id="cthr:CTHT_0019200"/>
<dbReference type="EMBL" id="GL988040">
    <property type="protein sequence ID" value="EGS22389.1"/>
    <property type="molecule type" value="Genomic_DNA"/>
</dbReference>
<gene>
    <name evidence="2" type="ORF">CTHT_0019200</name>
</gene>
<feature type="signal peptide" evidence="1">
    <location>
        <begin position="1"/>
        <end position="18"/>
    </location>
</feature>
<dbReference type="PANTHER" id="PTHR38850">
    <property type="entry name" value="CERATO-PLATANIN"/>
    <property type="match status" value="1"/>
</dbReference>
<accession>G0S306</accession>
<dbReference type="OrthoDB" id="5370830at2759"/>
<reference evidence="2 3" key="1">
    <citation type="journal article" date="2011" name="Cell">
        <title>Insight into structure and assembly of the nuclear pore complex by utilizing the genome of a eukaryotic thermophile.</title>
        <authorList>
            <person name="Amlacher S."/>
            <person name="Sarges P."/>
            <person name="Flemming D."/>
            <person name="van Noort V."/>
            <person name="Kunze R."/>
            <person name="Devos D.P."/>
            <person name="Arumugam M."/>
            <person name="Bork P."/>
            <person name="Hurt E."/>
        </authorList>
    </citation>
    <scope>NUCLEOTIDE SEQUENCE [LARGE SCALE GENOMIC DNA]</scope>
    <source>
        <strain evidence="3">DSM 1495 / CBS 144.50 / IMI 039719</strain>
    </source>
</reference>
<dbReference type="eggNOG" id="ENOG502SHQD">
    <property type="taxonomic scope" value="Eukaryota"/>
</dbReference>
<protein>
    <recommendedName>
        <fullName evidence="4">Cerato-platanin</fullName>
    </recommendedName>
</protein>
<dbReference type="GeneID" id="18255958"/>